<dbReference type="InterPro" id="IPR051803">
    <property type="entry name" value="TA_system_RelE-like_toxin"/>
</dbReference>
<comment type="caution">
    <text evidence="3">The sequence shown here is derived from an EMBL/GenBank/DDBJ whole genome shotgun (WGS) entry which is preliminary data.</text>
</comment>
<dbReference type="RefSeq" id="WP_149898593.1">
    <property type="nucleotide sequence ID" value="NZ_QRFF01000002.1"/>
</dbReference>
<dbReference type="EMBL" id="QRFF01000002">
    <property type="protein sequence ID" value="KAA3502893.1"/>
    <property type="molecule type" value="Genomic_DNA"/>
</dbReference>
<evidence type="ECO:0000256" key="2">
    <source>
        <dbReference type="ARBA" id="ARBA00022649"/>
    </source>
</evidence>
<evidence type="ECO:0000313" key="3">
    <source>
        <dbReference type="EMBL" id="KAA3502893.1"/>
    </source>
</evidence>
<dbReference type="Gene3D" id="3.30.2310.20">
    <property type="entry name" value="RelE-like"/>
    <property type="match status" value="1"/>
</dbReference>
<evidence type="ECO:0000313" key="4">
    <source>
        <dbReference type="Proteomes" id="UP000473658"/>
    </source>
</evidence>
<dbReference type="AlphaFoldDB" id="A0AA88JRG7"/>
<name>A0AA88JRG7_RHIRH</name>
<gene>
    <name evidence="3" type="ORF">DXM27_08110</name>
</gene>
<dbReference type="PANTHER" id="PTHR33755">
    <property type="entry name" value="TOXIN PARE1-RELATED"/>
    <property type="match status" value="1"/>
</dbReference>
<dbReference type="Pfam" id="PF05016">
    <property type="entry name" value="ParE_toxin"/>
    <property type="match status" value="1"/>
</dbReference>
<dbReference type="Proteomes" id="UP000473658">
    <property type="component" value="Unassembled WGS sequence"/>
</dbReference>
<organism evidence="3 4">
    <name type="scientific">Rhizobium rhizogenes</name>
    <name type="common">Agrobacterium rhizogenes</name>
    <dbReference type="NCBI Taxonomy" id="359"/>
    <lineage>
        <taxon>Bacteria</taxon>
        <taxon>Pseudomonadati</taxon>
        <taxon>Pseudomonadota</taxon>
        <taxon>Alphaproteobacteria</taxon>
        <taxon>Hyphomicrobiales</taxon>
        <taxon>Rhizobiaceae</taxon>
        <taxon>Rhizobium/Agrobacterium group</taxon>
        <taxon>Rhizobium</taxon>
    </lineage>
</organism>
<protein>
    <submittedName>
        <fullName evidence="3">Type II toxin-antitoxin system RelE/ParE family toxin</fullName>
    </submittedName>
</protein>
<evidence type="ECO:0000256" key="1">
    <source>
        <dbReference type="ARBA" id="ARBA00006226"/>
    </source>
</evidence>
<dbReference type="PANTHER" id="PTHR33755:SF6">
    <property type="entry name" value="PLASMID STABILIZATION SYSTEM PROTEIN"/>
    <property type="match status" value="1"/>
</dbReference>
<sequence>MIVVLTDEAKTDLERIGDFIASDNPRRAETFVGELLDRCLRLAEMPRAFPLVPRYEQTGIRRRPYENYLVFYRIAEARVEILHILNGAQDYESILFQQD</sequence>
<reference evidence="3 4" key="1">
    <citation type="submission" date="2018-08" db="EMBL/GenBank/DDBJ databases">
        <title>Crown Gall in kiwifruit.</title>
        <authorList>
            <person name="Visnovsky S.B."/>
            <person name="Pitman A.R."/>
        </authorList>
    </citation>
    <scope>NUCLEOTIDE SEQUENCE [LARGE SCALE GENOMIC DNA]</scope>
    <source>
        <strain evidence="3 4">SBV_302_78_2</strain>
    </source>
</reference>
<keyword evidence="2" id="KW-1277">Toxin-antitoxin system</keyword>
<accession>A0AA88JRG7</accession>
<comment type="similarity">
    <text evidence="1">Belongs to the RelE toxin family.</text>
</comment>
<dbReference type="InterPro" id="IPR007712">
    <property type="entry name" value="RelE/ParE_toxin"/>
</dbReference>
<proteinExistence type="inferred from homology"/>
<dbReference type="InterPro" id="IPR035093">
    <property type="entry name" value="RelE/ParE_toxin_dom_sf"/>
</dbReference>